<name>A0A420IKH9_9PEZI</name>
<dbReference type="Proteomes" id="UP000285326">
    <property type="component" value="Unassembled WGS sequence"/>
</dbReference>
<dbReference type="EMBL" id="MCBS01023631">
    <property type="protein sequence ID" value="RKF75047.1"/>
    <property type="molecule type" value="Genomic_DNA"/>
</dbReference>
<protein>
    <submittedName>
        <fullName evidence="4">Putative tip elongation protein 1</fullName>
    </submittedName>
</protein>
<comment type="caution">
    <text evidence="4">The sequence shown here is derived from an EMBL/GenBank/DDBJ whole genome shotgun (WGS) entry which is preliminary data.</text>
</comment>
<feature type="region of interest" description="Disordered" evidence="2">
    <location>
        <begin position="215"/>
        <end position="299"/>
    </location>
</feature>
<dbReference type="PANTHER" id="PTHR18916:SF83">
    <property type="entry name" value="TIP ELONGATION PROTEIN 1"/>
    <property type="match status" value="1"/>
</dbReference>
<dbReference type="Pfam" id="PF01302">
    <property type="entry name" value="CAP_GLY"/>
    <property type="match status" value="1"/>
</dbReference>
<dbReference type="InterPro" id="IPR036859">
    <property type="entry name" value="CAP-Gly_dom_sf"/>
</dbReference>
<feature type="compositionally biased region" description="Polar residues" evidence="2">
    <location>
        <begin position="1"/>
        <end position="15"/>
    </location>
</feature>
<dbReference type="SUPFAM" id="SSF74924">
    <property type="entry name" value="Cap-Gly domain"/>
    <property type="match status" value="1"/>
</dbReference>
<feature type="compositionally biased region" description="Polar residues" evidence="2">
    <location>
        <begin position="640"/>
        <end position="650"/>
    </location>
</feature>
<feature type="compositionally biased region" description="Low complexity" evidence="2">
    <location>
        <begin position="25"/>
        <end position="47"/>
    </location>
</feature>
<feature type="coiled-coil region" evidence="1">
    <location>
        <begin position="447"/>
        <end position="505"/>
    </location>
</feature>
<evidence type="ECO:0000256" key="1">
    <source>
        <dbReference type="SAM" id="Coils"/>
    </source>
</evidence>
<feature type="region of interest" description="Disordered" evidence="2">
    <location>
        <begin position="601"/>
        <end position="650"/>
    </location>
</feature>
<evidence type="ECO:0000259" key="3">
    <source>
        <dbReference type="PROSITE" id="PS50245"/>
    </source>
</evidence>
<accession>A0A420IKH9</accession>
<evidence type="ECO:0000256" key="2">
    <source>
        <dbReference type="SAM" id="MobiDB-lite"/>
    </source>
</evidence>
<dbReference type="PROSITE" id="PS50245">
    <property type="entry name" value="CAP_GLY_2"/>
    <property type="match status" value="1"/>
</dbReference>
<keyword evidence="1" id="KW-0175">Coiled coil</keyword>
<gene>
    <name evidence="4" type="ORF">GcM1_236083</name>
</gene>
<evidence type="ECO:0000313" key="4">
    <source>
        <dbReference type="EMBL" id="RKF75047.1"/>
    </source>
</evidence>
<evidence type="ECO:0000313" key="5">
    <source>
        <dbReference type="Proteomes" id="UP000285326"/>
    </source>
</evidence>
<reference evidence="4 5" key="1">
    <citation type="journal article" date="2018" name="BMC Genomics">
        <title>Comparative genome analyses reveal sequence features reflecting distinct modes of host-adaptation between dicot and monocot powdery mildew.</title>
        <authorList>
            <person name="Wu Y."/>
            <person name="Ma X."/>
            <person name="Pan Z."/>
            <person name="Kale S.D."/>
            <person name="Song Y."/>
            <person name="King H."/>
            <person name="Zhang Q."/>
            <person name="Presley C."/>
            <person name="Deng X."/>
            <person name="Wei C.I."/>
            <person name="Xiao S."/>
        </authorList>
    </citation>
    <scope>NUCLEOTIDE SEQUENCE [LARGE SCALE GENOMIC DNA]</scope>
    <source>
        <strain evidence="4">UMSG1</strain>
    </source>
</reference>
<proteinExistence type="predicted"/>
<dbReference type="PANTHER" id="PTHR18916">
    <property type="entry name" value="DYNACTIN 1-RELATED MICROTUBULE-BINDING"/>
    <property type="match status" value="1"/>
</dbReference>
<dbReference type="AlphaFoldDB" id="A0A420IKH9"/>
<feature type="compositionally biased region" description="Polar residues" evidence="2">
    <location>
        <begin position="246"/>
        <end position="260"/>
    </location>
</feature>
<feature type="region of interest" description="Disordered" evidence="2">
    <location>
        <begin position="1"/>
        <end position="63"/>
    </location>
</feature>
<dbReference type="InterPro" id="IPR000938">
    <property type="entry name" value="CAP-Gly_domain"/>
</dbReference>
<feature type="domain" description="CAP-Gly" evidence="3">
    <location>
        <begin position="118"/>
        <end position="164"/>
    </location>
</feature>
<sequence length="797" mass="88757">MNSSLKLNTPGQSYLQGPRPEGSQAASASSTSINLSNSKNNLSLTKTSSRKPSLNFKPCSPRRPTIFKESGKDVFALEQDFKQNSRKMLPSPPHDSDLNLGDMVDVPGRMHGTVRFVGAVKKKNGIFVGVELSREFSSKGKNSGDVDGVSYFSTSIPGAGIFLPLNRVTLRISTPSLSESSQVLTPMTPIVSGAKSMISGSNLYTPQTPGFFKFSQSVGPRLKSSPHERNPLRQSLSRPDSPLRKPQNSLQPTILSPTRKNSAKYGHMTPRNYGQSVRGTQDSRDPIKRSIGTPRNSKKTGLEIRSTSAMDNFMHGDNNHETIPIVKLRDSNHTSLDSSSSDRTHVNNEEIIRLRAQLEERDRQLSEQAASLTEMEKALAEVQNLMDSDIGCRVNRNSVDDKEVFQLRAMLREKNDKISTLTAEFDSHRADFRSTIDTLEMASTETERVYEQRLGELLQEIKDLVDRTQDVDNVAKQLKQLEELVQELEEGLEDARRAEVEARGEVEYLRGEVERTRAELRRERGKSADNLKICYNGDEEVVTKELEQRDDEIRGLKKIIHSLSRDSVQDLVQNLPRSPTEQGLPTNEEPKPIKVRCDSKKDMRENSDLSQAVEAKTSPIEELQQCEDSRRDSLSALSSGTATQVTSTARNSRGTVIGYSDRKFRSTLEHIKGSQSKDMMTPESDAYSSTNESFCELCETTGHDILICAKVFASCSSRPTESSQNINDGLSSYPDDKTVPSFSSKTQYLPSQQMTTNQIDIEPIAGKESGLVNMDKWCAVCEHEGHESIDCPFEDTL</sequence>
<feature type="coiled-coil region" evidence="1">
    <location>
        <begin position="348"/>
        <end position="385"/>
    </location>
</feature>
<dbReference type="SMART" id="SM01052">
    <property type="entry name" value="CAP_GLY"/>
    <property type="match status" value="1"/>
</dbReference>
<organism evidence="4 5">
    <name type="scientific">Golovinomyces cichoracearum</name>
    <dbReference type="NCBI Taxonomy" id="62708"/>
    <lineage>
        <taxon>Eukaryota</taxon>
        <taxon>Fungi</taxon>
        <taxon>Dikarya</taxon>
        <taxon>Ascomycota</taxon>
        <taxon>Pezizomycotina</taxon>
        <taxon>Leotiomycetes</taxon>
        <taxon>Erysiphales</taxon>
        <taxon>Erysiphaceae</taxon>
        <taxon>Golovinomyces</taxon>
    </lineage>
</organism>
<dbReference type="Gene3D" id="2.30.30.190">
    <property type="entry name" value="CAP Gly-rich-like domain"/>
    <property type="match status" value="1"/>
</dbReference>